<name>E6QTG7_9ZZZZ</name>
<reference evidence="2" key="1">
    <citation type="submission" date="2009-10" db="EMBL/GenBank/DDBJ databases">
        <title>Diversity of trophic interactions inside an arsenic-rich microbial ecosystem.</title>
        <authorList>
            <person name="Bertin P.N."/>
            <person name="Heinrich-Salmeron A."/>
            <person name="Pelletier E."/>
            <person name="Goulhen-Chollet F."/>
            <person name="Arsene-Ploetze F."/>
            <person name="Gallien S."/>
            <person name="Calteau A."/>
            <person name="Vallenet D."/>
            <person name="Casiot C."/>
            <person name="Chane-Woon-Ming B."/>
            <person name="Giloteaux L."/>
            <person name="Barakat M."/>
            <person name="Bonnefoy V."/>
            <person name="Bruneel O."/>
            <person name="Chandler M."/>
            <person name="Cleiss J."/>
            <person name="Duran R."/>
            <person name="Elbaz-Poulichet F."/>
            <person name="Fonknechten N."/>
            <person name="Lauga B."/>
            <person name="Mornico D."/>
            <person name="Ortet P."/>
            <person name="Schaeffer C."/>
            <person name="Siguier P."/>
            <person name="Alexander Thil Smith A."/>
            <person name="Van Dorsselaer A."/>
            <person name="Weissenbach J."/>
            <person name="Medigue C."/>
            <person name="Le Paslier D."/>
        </authorList>
    </citation>
    <scope>NUCLEOTIDE SEQUENCE</scope>
</reference>
<dbReference type="SUPFAM" id="SSF55681">
    <property type="entry name" value="Class II aaRS and biotin synthetases"/>
    <property type="match status" value="1"/>
</dbReference>
<dbReference type="PANTHER" id="PTHR11476:SF7">
    <property type="entry name" value="HISTIDINE--TRNA LIGASE"/>
    <property type="match status" value="1"/>
</dbReference>
<dbReference type="PANTHER" id="PTHR11476">
    <property type="entry name" value="HISTIDYL-TRNA SYNTHETASE"/>
    <property type="match status" value="1"/>
</dbReference>
<dbReference type="EMBL" id="CABR01000088">
    <property type="protein sequence ID" value="CBI10539.1"/>
    <property type="molecule type" value="Genomic_DNA"/>
</dbReference>
<dbReference type="Pfam" id="PF13393">
    <property type="entry name" value="tRNA-synt_His"/>
    <property type="match status" value="1"/>
</dbReference>
<evidence type="ECO:0000313" key="2">
    <source>
        <dbReference type="EMBL" id="CBI10539.1"/>
    </source>
</evidence>
<keyword evidence="2" id="KW-0436">Ligase</keyword>
<dbReference type="EC" id="6.1.1.21" evidence="2"/>
<comment type="caution">
    <text evidence="2">The sequence shown here is derived from an EMBL/GenBank/DDBJ whole genome shotgun (WGS) entry which is preliminary data.</text>
</comment>
<protein>
    <submittedName>
        <fullName evidence="2">ATP phosphoribosyltransferase regulatory subunit</fullName>
        <ecNumber evidence="2">6.1.1.21</ecNumber>
    </submittedName>
</protein>
<sequence>MGVFRGLLNCASIPADQINPLFVAMQAKDIRSIQQLTAQLPPDLQTAFCALPTLYGGKEVLERAAKILPKQTEITLALNSLRAIIDETQPGIVLNLDLAELRGYHYHSGVVFAAYTRHHPAPLAAGGRYDNIGQSFGRARPATGFSLDLRELASQFPSQSKQKPILAPYVKDARLTAKIDELRLAGQIVLIDLPGHHTQHHEYGCASILEQNTEGEWHPVLKTHS</sequence>
<dbReference type="Gene3D" id="3.30.930.10">
    <property type="entry name" value="Bira Bifunctional Protein, Domain 2"/>
    <property type="match status" value="1"/>
</dbReference>
<proteinExistence type="predicted"/>
<keyword evidence="2" id="KW-0328">Glycosyltransferase</keyword>
<dbReference type="GO" id="GO:0004821">
    <property type="term" value="F:histidine-tRNA ligase activity"/>
    <property type="evidence" value="ECO:0007669"/>
    <property type="project" value="UniProtKB-EC"/>
</dbReference>
<dbReference type="AlphaFoldDB" id="E6QTG7"/>
<accession>E6QTG7</accession>
<dbReference type="GO" id="GO:0016757">
    <property type="term" value="F:glycosyltransferase activity"/>
    <property type="evidence" value="ECO:0007669"/>
    <property type="project" value="UniProtKB-KW"/>
</dbReference>
<evidence type="ECO:0000259" key="1">
    <source>
        <dbReference type="Pfam" id="PF13393"/>
    </source>
</evidence>
<feature type="domain" description="Class II Histidinyl-tRNA synthetase (HisRS)-like catalytic core" evidence="1">
    <location>
        <begin position="2"/>
        <end position="152"/>
    </location>
</feature>
<dbReference type="InterPro" id="IPR045864">
    <property type="entry name" value="aa-tRNA-synth_II/BPL/LPL"/>
</dbReference>
<organism evidence="2">
    <name type="scientific">mine drainage metagenome</name>
    <dbReference type="NCBI Taxonomy" id="410659"/>
    <lineage>
        <taxon>unclassified sequences</taxon>
        <taxon>metagenomes</taxon>
        <taxon>ecological metagenomes</taxon>
    </lineage>
</organism>
<gene>
    <name evidence="2" type="ORF">CARN7_1321</name>
</gene>
<keyword evidence="2" id="KW-0808">Transferase</keyword>
<dbReference type="InterPro" id="IPR041715">
    <property type="entry name" value="HisRS-like_core"/>
</dbReference>